<evidence type="ECO:0000256" key="5">
    <source>
        <dbReference type="ARBA" id="ARBA00007383"/>
    </source>
</evidence>
<proteinExistence type="inferred from homology"/>
<evidence type="ECO:0000256" key="3">
    <source>
        <dbReference type="ARBA" id="ARBA00004065"/>
    </source>
</evidence>
<accession>A0A1G2ENJ5</accession>
<dbReference type="Pfam" id="PF01351">
    <property type="entry name" value="RNase_HII"/>
    <property type="match status" value="2"/>
</dbReference>
<evidence type="ECO:0000256" key="16">
    <source>
        <dbReference type="RuleBase" id="RU003515"/>
    </source>
</evidence>
<evidence type="ECO:0000256" key="1">
    <source>
        <dbReference type="ARBA" id="ARBA00000077"/>
    </source>
</evidence>
<keyword evidence="9 14" id="KW-0540">Nuclease</keyword>
<protein>
    <recommendedName>
        <fullName evidence="7 14">Ribonuclease HII</fullName>
        <shortName evidence="14">RNase HII</shortName>
        <ecNumber evidence="6 14">3.1.26.4</ecNumber>
    </recommendedName>
</protein>
<dbReference type="Gene3D" id="3.30.420.10">
    <property type="entry name" value="Ribonuclease H-like superfamily/Ribonuclease H"/>
    <property type="match status" value="1"/>
</dbReference>
<dbReference type="PANTHER" id="PTHR10954">
    <property type="entry name" value="RIBONUCLEASE H2 SUBUNIT A"/>
    <property type="match status" value="1"/>
</dbReference>
<dbReference type="EC" id="3.1.26.4" evidence="6 14"/>
<comment type="similarity">
    <text evidence="5 14 16">Belongs to the RNase HII family.</text>
</comment>
<dbReference type="SUPFAM" id="SSF53098">
    <property type="entry name" value="Ribonuclease H-like"/>
    <property type="match status" value="1"/>
</dbReference>
<evidence type="ECO:0000256" key="7">
    <source>
        <dbReference type="ARBA" id="ARBA00019179"/>
    </source>
</evidence>
<reference evidence="18 19" key="1">
    <citation type="journal article" date="2016" name="Nat. Commun.">
        <title>Thousands of microbial genomes shed light on interconnected biogeochemical processes in an aquifer system.</title>
        <authorList>
            <person name="Anantharaman K."/>
            <person name="Brown C.T."/>
            <person name="Hug L.A."/>
            <person name="Sharon I."/>
            <person name="Castelle C.J."/>
            <person name="Probst A.J."/>
            <person name="Thomas B.C."/>
            <person name="Singh A."/>
            <person name="Wilkins M.J."/>
            <person name="Karaoz U."/>
            <person name="Brodie E.L."/>
            <person name="Williams K.H."/>
            <person name="Hubbard S.S."/>
            <person name="Banfield J.F."/>
        </authorList>
    </citation>
    <scope>NUCLEOTIDE SEQUENCE [LARGE SCALE GENOMIC DNA]</scope>
</reference>
<dbReference type="GO" id="GO:0032299">
    <property type="term" value="C:ribonuclease H2 complex"/>
    <property type="evidence" value="ECO:0007669"/>
    <property type="project" value="TreeGrafter"/>
</dbReference>
<evidence type="ECO:0000259" key="17">
    <source>
        <dbReference type="PROSITE" id="PS51975"/>
    </source>
</evidence>
<dbReference type="GO" id="GO:0003723">
    <property type="term" value="F:RNA binding"/>
    <property type="evidence" value="ECO:0007669"/>
    <property type="project" value="UniProtKB-UniRule"/>
</dbReference>
<comment type="caution">
    <text evidence="18">The sequence shown here is derived from an EMBL/GenBank/DDBJ whole genome shotgun (WGS) entry which is preliminary data.</text>
</comment>
<dbReference type="Proteomes" id="UP000179122">
    <property type="component" value="Unassembled WGS sequence"/>
</dbReference>
<dbReference type="EMBL" id="MHML01000007">
    <property type="protein sequence ID" value="OGZ27363.1"/>
    <property type="molecule type" value="Genomic_DNA"/>
</dbReference>
<comment type="catalytic activity">
    <reaction evidence="1 14 15 16">
        <text>Endonucleolytic cleavage to 5'-phosphomonoester.</text>
        <dbReference type="EC" id="3.1.26.4"/>
    </reaction>
</comment>
<dbReference type="PANTHER" id="PTHR10954:SF18">
    <property type="entry name" value="RIBONUCLEASE HII"/>
    <property type="match status" value="1"/>
</dbReference>
<dbReference type="GO" id="GO:0030145">
    <property type="term" value="F:manganese ion binding"/>
    <property type="evidence" value="ECO:0007669"/>
    <property type="project" value="UniProtKB-UniRule"/>
</dbReference>
<evidence type="ECO:0000256" key="8">
    <source>
        <dbReference type="ARBA" id="ARBA00022490"/>
    </source>
</evidence>
<name>A0A1G2ENJ5_9BACT</name>
<evidence type="ECO:0000256" key="11">
    <source>
        <dbReference type="ARBA" id="ARBA00022759"/>
    </source>
</evidence>
<dbReference type="NCBIfam" id="NF000595">
    <property type="entry name" value="PRK00015.1-3"/>
    <property type="match status" value="1"/>
</dbReference>
<dbReference type="InterPro" id="IPR024567">
    <property type="entry name" value="RNase_HII/HIII_dom"/>
</dbReference>
<evidence type="ECO:0000256" key="4">
    <source>
        <dbReference type="ARBA" id="ARBA00004496"/>
    </source>
</evidence>
<comment type="caution">
    <text evidence="14">Lacks conserved residue(s) required for the propagation of feature annotation.</text>
</comment>
<keyword evidence="13 14" id="KW-0464">Manganese</keyword>
<evidence type="ECO:0000256" key="6">
    <source>
        <dbReference type="ARBA" id="ARBA00012180"/>
    </source>
</evidence>
<comment type="function">
    <text evidence="3 14 16">Endonuclease that specifically degrades the RNA of RNA-DNA hybrids.</text>
</comment>
<dbReference type="CDD" id="cd07182">
    <property type="entry name" value="RNase_HII_bacteria_HII_like"/>
    <property type="match status" value="1"/>
</dbReference>
<keyword evidence="8 14" id="KW-0963">Cytoplasm</keyword>
<dbReference type="InterPro" id="IPR022898">
    <property type="entry name" value="RNase_HII"/>
</dbReference>
<evidence type="ECO:0000313" key="18">
    <source>
        <dbReference type="EMBL" id="OGZ27363.1"/>
    </source>
</evidence>
<keyword evidence="11 14" id="KW-0255">Endonuclease</keyword>
<dbReference type="AlphaFoldDB" id="A0A1G2ENJ5"/>
<evidence type="ECO:0000256" key="15">
    <source>
        <dbReference type="PROSITE-ProRule" id="PRU01319"/>
    </source>
</evidence>
<dbReference type="GO" id="GO:0043137">
    <property type="term" value="P:DNA replication, removal of RNA primer"/>
    <property type="evidence" value="ECO:0007669"/>
    <property type="project" value="TreeGrafter"/>
</dbReference>
<dbReference type="InterPro" id="IPR012337">
    <property type="entry name" value="RNaseH-like_sf"/>
</dbReference>
<organism evidence="18 19">
    <name type="scientific">Candidatus Nealsonbacteria bacterium RIFCSPLOWO2_12_FULL_39_31</name>
    <dbReference type="NCBI Taxonomy" id="1801676"/>
    <lineage>
        <taxon>Bacteria</taxon>
        <taxon>Candidatus Nealsoniibacteriota</taxon>
    </lineage>
</organism>
<keyword evidence="12 14" id="KW-0378">Hydrolase</keyword>
<feature type="domain" description="RNase H type-2" evidence="17">
    <location>
        <begin position="18"/>
        <end position="273"/>
    </location>
</feature>
<feature type="binding site" evidence="15">
    <location>
        <position position="185"/>
    </location>
    <ligand>
        <name>a divalent metal cation</name>
        <dbReference type="ChEBI" id="CHEBI:60240"/>
    </ligand>
</feature>
<evidence type="ECO:0000256" key="14">
    <source>
        <dbReference type="HAMAP-Rule" id="MF_00052"/>
    </source>
</evidence>
<dbReference type="GO" id="GO:0005737">
    <property type="term" value="C:cytoplasm"/>
    <property type="evidence" value="ECO:0007669"/>
    <property type="project" value="UniProtKB-SubCell"/>
</dbReference>
<comment type="cofactor">
    <cofactor evidence="2">
        <name>Mg(2+)</name>
        <dbReference type="ChEBI" id="CHEBI:18420"/>
    </cofactor>
</comment>
<evidence type="ECO:0000256" key="10">
    <source>
        <dbReference type="ARBA" id="ARBA00022723"/>
    </source>
</evidence>
<keyword evidence="10 14" id="KW-0479">Metal-binding</keyword>
<evidence type="ECO:0000256" key="13">
    <source>
        <dbReference type="ARBA" id="ARBA00023211"/>
    </source>
</evidence>
<feature type="binding site" evidence="14 15">
    <location>
        <position position="24"/>
    </location>
    <ligand>
        <name>a divalent metal cation</name>
        <dbReference type="ChEBI" id="CHEBI:60240"/>
    </ligand>
</feature>
<evidence type="ECO:0000256" key="2">
    <source>
        <dbReference type="ARBA" id="ARBA00001946"/>
    </source>
</evidence>
<gene>
    <name evidence="14" type="primary">rnhB</name>
    <name evidence="18" type="ORF">A3F95_02735</name>
</gene>
<dbReference type="PROSITE" id="PS51975">
    <property type="entry name" value="RNASE_H_2"/>
    <property type="match status" value="1"/>
</dbReference>
<comment type="cofactor">
    <cofactor evidence="14 15">
        <name>Mn(2+)</name>
        <dbReference type="ChEBI" id="CHEBI:29035"/>
    </cofactor>
    <cofactor evidence="14 15">
        <name>Mg(2+)</name>
        <dbReference type="ChEBI" id="CHEBI:18420"/>
    </cofactor>
    <text evidence="14 15">Manganese or magnesium. Binds 1 divalent metal ion per monomer in the absence of substrate. May bind a second metal ion after substrate binding.</text>
</comment>
<evidence type="ECO:0000256" key="12">
    <source>
        <dbReference type="ARBA" id="ARBA00022801"/>
    </source>
</evidence>
<dbReference type="InterPro" id="IPR001352">
    <property type="entry name" value="RNase_HII/HIII"/>
</dbReference>
<dbReference type="InterPro" id="IPR036397">
    <property type="entry name" value="RNaseH_sf"/>
</dbReference>
<comment type="subcellular location">
    <subcellularLocation>
        <location evidence="4 14">Cytoplasm</location>
    </subcellularLocation>
</comment>
<sequence>MKYPNFNEEKKLWIKGYDMVVGIDEAGRGPLAGPVVAAAVAVNSKSKIINPKQIPNFKSKNFKCGFGVSGFKNFDLFRISDLGFRISMEEVKDSKLISEKMREKLYKILTNCSLIGWGIGRVSEKVIDKINILEATKLAMLKAVRNFDKKLKKGRKPQKSLSLISYDRRKFTTTSSALKMFLIIDGNFRIYSDIPQKSIIKGDQKVFSVAAASIIAKVYRDRLMEKYHKKYPQYGFDIHKGYPTKLHCKALEKYGPCGIHRKTFYPVKKYYLL</sequence>
<dbReference type="GO" id="GO:0004523">
    <property type="term" value="F:RNA-DNA hybrid ribonuclease activity"/>
    <property type="evidence" value="ECO:0007669"/>
    <property type="project" value="UniProtKB-UniRule"/>
</dbReference>
<dbReference type="HAMAP" id="MF_00052_B">
    <property type="entry name" value="RNase_HII_B"/>
    <property type="match status" value="1"/>
</dbReference>
<dbReference type="GO" id="GO:0006298">
    <property type="term" value="P:mismatch repair"/>
    <property type="evidence" value="ECO:0007669"/>
    <property type="project" value="TreeGrafter"/>
</dbReference>
<evidence type="ECO:0000256" key="9">
    <source>
        <dbReference type="ARBA" id="ARBA00022722"/>
    </source>
</evidence>
<feature type="binding site" evidence="14 15">
    <location>
        <position position="25"/>
    </location>
    <ligand>
        <name>a divalent metal cation</name>
        <dbReference type="ChEBI" id="CHEBI:60240"/>
    </ligand>
</feature>
<evidence type="ECO:0000313" key="19">
    <source>
        <dbReference type="Proteomes" id="UP000179122"/>
    </source>
</evidence>